<dbReference type="InterPro" id="IPR036861">
    <property type="entry name" value="Endochitinase-like_sf"/>
</dbReference>
<dbReference type="InterPro" id="IPR001579">
    <property type="entry name" value="Glyco_hydro_18_chit_AS"/>
</dbReference>
<keyword evidence="8 15" id="KW-0378">Hydrolase</keyword>
<dbReference type="SUPFAM" id="SSF54556">
    <property type="entry name" value="Chitinase insertion domain"/>
    <property type="match status" value="1"/>
</dbReference>
<dbReference type="PROSITE" id="PS51782">
    <property type="entry name" value="LYSM"/>
    <property type="match status" value="1"/>
</dbReference>
<organism evidence="21 22">
    <name type="scientific">Coniochaeta pulveracea</name>
    <dbReference type="NCBI Taxonomy" id="177199"/>
    <lineage>
        <taxon>Eukaryota</taxon>
        <taxon>Fungi</taxon>
        <taxon>Dikarya</taxon>
        <taxon>Ascomycota</taxon>
        <taxon>Pezizomycotina</taxon>
        <taxon>Sordariomycetes</taxon>
        <taxon>Sordariomycetidae</taxon>
        <taxon>Coniochaetales</taxon>
        <taxon>Coniochaetaceae</taxon>
        <taxon>Coniochaeta</taxon>
    </lineage>
</organism>
<dbReference type="OrthoDB" id="73875at2759"/>
<feature type="chain" id="PRO_5019004831" description="chitinase" evidence="18">
    <location>
        <begin position="24"/>
        <end position="2097"/>
    </location>
</feature>
<dbReference type="Proteomes" id="UP000275385">
    <property type="component" value="Unassembled WGS sequence"/>
</dbReference>
<evidence type="ECO:0000256" key="13">
    <source>
        <dbReference type="ARBA" id="ARBA00023295"/>
    </source>
</evidence>
<comment type="similarity">
    <text evidence="3">Belongs to the glycosyl hydrolase 18 family. Chitinase class V subfamily.</text>
</comment>
<accession>A0A420YBL4</accession>
<evidence type="ECO:0000256" key="18">
    <source>
        <dbReference type="SAM" id="SignalP"/>
    </source>
</evidence>
<dbReference type="SUPFAM" id="SSF51445">
    <property type="entry name" value="(Trans)glycosidases"/>
    <property type="match status" value="1"/>
</dbReference>
<evidence type="ECO:0000256" key="2">
    <source>
        <dbReference type="ARBA" id="ARBA00004613"/>
    </source>
</evidence>
<feature type="region of interest" description="Disordered" evidence="17">
    <location>
        <begin position="1926"/>
        <end position="1946"/>
    </location>
</feature>
<dbReference type="GO" id="GO:0000272">
    <property type="term" value="P:polysaccharide catabolic process"/>
    <property type="evidence" value="ECO:0007669"/>
    <property type="project" value="UniProtKB-KW"/>
</dbReference>
<feature type="active site" description="Charge relay system" evidence="15">
    <location>
        <position position="1640"/>
    </location>
</feature>
<evidence type="ECO:0000313" key="22">
    <source>
        <dbReference type="Proteomes" id="UP000275385"/>
    </source>
</evidence>
<dbReference type="SUPFAM" id="SSF52743">
    <property type="entry name" value="Subtilisin-like"/>
    <property type="match status" value="1"/>
</dbReference>
<dbReference type="InterPro" id="IPR053214">
    <property type="entry name" value="LysM12-like"/>
</dbReference>
<evidence type="ECO:0000256" key="6">
    <source>
        <dbReference type="ARBA" id="ARBA00022669"/>
    </source>
</evidence>
<evidence type="ECO:0000256" key="15">
    <source>
        <dbReference type="PROSITE-ProRule" id="PRU01240"/>
    </source>
</evidence>
<dbReference type="Gene3D" id="3.20.20.80">
    <property type="entry name" value="Glycosidases"/>
    <property type="match status" value="1"/>
</dbReference>
<dbReference type="EC" id="3.2.1.14" evidence="4"/>
<dbReference type="InterPro" id="IPR018392">
    <property type="entry name" value="LysM"/>
</dbReference>
<protein>
    <recommendedName>
        <fullName evidence="4">chitinase</fullName>
        <ecNumber evidence="4">3.2.1.14</ecNumber>
    </recommendedName>
</protein>
<reference evidence="21 22" key="1">
    <citation type="submission" date="2018-08" db="EMBL/GenBank/DDBJ databases">
        <title>Draft genome of the lignicolous fungus Coniochaeta pulveracea.</title>
        <authorList>
            <person name="Borstlap C.J."/>
            <person name="De Witt R.N."/>
            <person name="Botha A."/>
            <person name="Volschenk H."/>
        </authorList>
    </citation>
    <scope>NUCLEOTIDE SEQUENCE [LARGE SCALE GENOMIC DNA]</scope>
    <source>
        <strain evidence="21 22">CAB683</strain>
    </source>
</reference>
<evidence type="ECO:0000256" key="14">
    <source>
        <dbReference type="ARBA" id="ARBA00023326"/>
    </source>
</evidence>
<dbReference type="CDD" id="cd02878">
    <property type="entry name" value="GH18_zymocin_alpha"/>
    <property type="match status" value="1"/>
</dbReference>
<evidence type="ECO:0000256" key="11">
    <source>
        <dbReference type="ARBA" id="ARBA00023026"/>
    </source>
</evidence>
<dbReference type="InterPro" id="IPR017853">
    <property type="entry name" value="GH"/>
</dbReference>
<keyword evidence="10" id="KW-0146">Chitin degradation</keyword>
<dbReference type="InterPro" id="IPR015500">
    <property type="entry name" value="Peptidase_S8_subtilisin-rel"/>
</dbReference>
<feature type="active site" description="Charge relay system" evidence="15">
    <location>
        <position position="1465"/>
    </location>
</feature>
<dbReference type="STRING" id="177199.A0A420YBL4"/>
<feature type="domain" description="LysM" evidence="19">
    <location>
        <begin position="320"/>
        <end position="369"/>
    </location>
</feature>
<dbReference type="PANTHER" id="PTHR47700">
    <property type="entry name" value="V CHITINASE, PUTATIVE (AFU_ORTHOLOGUE AFUA_6G13720)-RELATED"/>
    <property type="match status" value="1"/>
</dbReference>
<dbReference type="SMART" id="SM00636">
    <property type="entry name" value="Glyco_18"/>
    <property type="match status" value="1"/>
</dbReference>
<sequence length="2097" mass="225066">MLGSSSPSLRALVLATLAVRAWAQSDPAAEILAELNSLSDEELMAGTHPGGPAPYQPCPAECSARDSPSKWTIYSEFERFGACDQPMLFDFAIYNPLDDPSTTTKFRLCTLDRFDKKPPDTNTTTPSLPQQPRPGFLETTADLTLVQEGIIEQKGTAQRTLVPTLELLRDGFQRDYNETLPSIMFSFRDDTIAAVYAGTAFDKGTIPSLISTVADKLAGSAPAGTVMAQLCGGSRGTESTLGAIMSSADDLSLLQKVVRSWSDGTCATIPGSTGDSVTHLKVKTWESAGFNETLGRNVTRRSRIHVKREKPKKNSDGSCSWVTVKKGDDCSKIGTPLGLTPKEIDGFNIGKTWGWKSCESLLPDLNICLSDGTPPVPFPIEDATCGPTVPGTVFSGDKALKDYNPCPLNVCCNVWGNCGLNQDFCVSADGPSPGTSTLRNGCVSNCGNDIKTGAAPASYGRVGYYESWNHNRPCLHLDVKGANTDGTYTHIHWSFLEITDDWGVKVSDPAKQWDDFKTLKEKKIVSFGGWGYSTEPATYDKIRQATSPANRAAFAANVVNFVLENNLDGVDFDWEYPGAPDIDGIPPGLPDDGINYLKFLITLKQALAKAPGKSLSIAAPASYWYLKAFPIAKMAAVLDYIVYMTYDLHGQWDAGSKWSVDGCEAGNCVRSHVNKTETLLALSMITKAGVPSNKIFVGESSYGRSFKLAQAGCEGPMCTFTGDRLHSNAAKGKCTDTAGYISDGEIQDIIAKGGRTWHDDASDSDIVLYNGDEWVAHMNARTKKARRDLWRGMNFAGTIDWAVDLQGDSGAGEGGEVVYIGPEVYSTGVAQCTPPCIMVFPPSSLSAPTAISPPPYTSSLEVGGGGGGVVVTRTITVTIQPVTVTELPYENYWVSSSDVDSPIFITPSVDLPPQTVVVTGGDSKTTTRTVTLPPWPFLLSGAPENWTTTNSTDPAQETDSILAWLTLDGFDPEGADLPTNEPDPPTWTWPTGTTTGTSGPPGPTPTWPVGTIEPVLDDNKPPEGKKKRQSCKAWFFFVCISWGDIHIDFWDFDFPGPAVIGPGPPPPGLIKLPPGWSIVGTPKFPKIPIGPDGVPTPPPQPEGCTPTSQAELKIETEYFETSTSKGTVITTATKTATSNFPILGCEDAEATQSKDVCSAPTQLAVRSADWPAARATPVDEVEGQLVPEIEVPQATPAVAAALDAPDAREVPAKAANGRASSAVHRIRRRGNGDCEIVIDDLYVYPAKPKDRDSVAQIRATLDDSRDLFEDLESYTEIKSDTLGFTAFFYVYNADLDVVMKALTALGNGVVRGYSPTRHKVNKPILEGETRRSGGTTPDSHDSTENLFERASHNDTEGLFERAMKDGVETTSWALSFLGVPPKVNFIAGSNDKPGDYAKRGTRNGQRTLGPFNYYADPSSCQGTFIYIVDLGIEWGNREFGGVAHEDLPNQQFGAWDEWMEVGYYHGTEVASISSGNNIGVCKKATTFGITRKSQVIGTKNLVPDDMITFAWKVADLLSVAENIAKNGRGPMSVVNMSWGMKYKGVWKDILKQVLQEISALGTVLVATAGNEAPGRPDVYKYPAMFVDEGIPELIVVGAATMDSRRAPFSQVGSQVAAYAPGHWLFAAQWKGGRKNTFGTSLAAPQVAGLVAYLRGLPGSAEQKARFAKPADVKRWIEKLARPVQVGSDKKNNFNGVPPVQWKTDPPTQGQEIVSLVWNGQVGDHSCLLDDSVDECPTLDINDETPVGGDPSCNAPAIGSGARRRDQAAVNGILDDGQSMSFNGTIEGSSLELFGRAAACPIGPQGPTKTVSIRSGSPSPTCSGDHCGKLCRGFFCNLSTLSPGVHPPDFTQSATTKKPDPTTKPRPTTTTNDPPPITLTGLPDLPSSTGWFPTSPSGATCASSATLTSVGGPGGGAGQATITSSGCMSWTTSSQKPDPTSVDPPTPTETEYPYTWYIYATVDDNFVTGAQKASAYLIFDSPPSCDDVRNARTLADVDDATGDGVHRIRCPGCDVCMTCGNDWSSWWNINVLELHTPSTWVTWYADRDNALVNTKDIQGGKCEIDTSHNFECWIALGMMWGSRQLKCHALFSQASIWA</sequence>
<keyword evidence="9 15" id="KW-0720">Serine protease</keyword>
<dbReference type="GO" id="GO:0004252">
    <property type="term" value="F:serine-type endopeptidase activity"/>
    <property type="evidence" value="ECO:0007669"/>
    <property type="project" value="UniProtKB-UniRule"/>
</dbReference>
<evidence type="ECO:0000256" key="8">
    <source>
        <dbReference type="ARBA" id="ARBA00022801"/>
    </source>
</evidence>
<evidence type="ECO:0000256" key="16">
    <source>
        <dbReference type="RuleBase" id="RU000489"/>
    </source>
</evidence>
<feature type="domain" description="GH18" evidence="20">
    <location>
        <begin position="459"/>
        <end position="816"/>
    </location>
</feature>
<feature type="region of interest" description="Disordered" evidence="17">
    <location>
        <begin position="1323"/>
        <end position="1344"/>
    </location>
</feature>
<dbReference type="PROSITE" id="PS01095">
    <property type="entry name" value="GH18_1"/>
    <property type="match status" value="1"/>
</dbReference>
<evidence type="ECO:0000256" key="1">
    <source>
        <dbReference type="ARBA" id="ARBA00000822"/>
    </source>
</evidence>
<dbReference type="CDD" id="cd00035">
    <property type="entry name" value="ChtBD1"/>
    <property type="match status" value="1"/>
</dbReference>
<dbReference type="GO" id="GO:0008061">
    <property type="term" value="F:chitin binding"/>
    <property type="evidence" value="ECO:0007669"/>
    <property type="project" value="UniProtKB-KW"/>
</dbReference>
<dbReference type="Pfam" id="PF00704">
    <property type="entry name" value="Glyco_hydro_18"/>
    <property type="match status" value="1"/>
</dbReference>
<evidence type="ECO:0000313" key="21">
    <source>
        <dbReference type="EMBL" id="RKU45254.1"/>
    </source>
</evidence>
<dbReference type="InterPro" id="IPR000209">
    <property type="entry name" value="Peptidase_S8/S53_dom"/>
</dbReference>
<feature type="signal peptide" evidence="18">
    <location>
        <begin position="1"/>
        <end position="23"/>
    </location>
</feature>
<keyword evidence="12" id="KW-0119">Carbohydrate metabolism</keyword>
<dbReference type="PRINTS" id="PR00723">
    <property type="entry name" value="SUBTILISIN"/>
</dbReference>
<comment type="subcellular location">
    <subcellularLocation>
        <location evidence="2">Secreted</location>
    </subcellularLocation>
</comment>
<dbReference type="GO" id="GO:0006032">
    <property type="term" value="P:chitin catabolic process"/>
    <property type="evidence" value="ECO:0007669"/>
    <property type="project" value="UniProtKB-KW"/>
</dbReference>
<evidence type="ECO:0000256" key="7">
    <source>
        <dbReference type="ARBA" id="ARBA00022670"/>
    </source>
</evidence>
<dbReference type="Gene3D" id="3.40.50.200">
    <property type="entry name" value="Peptidase S8/S53 domain"/>
    <property type="match status" value="1"/>
</dbReference>
<evidence type="ECO:0000256" key="12">
    <source>
        <dbReference type="ARBA" id="ARBA00023277"/>
    </source>
</evidence>
<evidence type="ECO:0000256" key="9">
    <source>
        <dbReference type="ARBA" id="ARBA00022825"/>
    </source>
</evidence>
<keyword evidence="7 15" id="KW-0645">Protease</keyword>
<comment type="similarity">
    <text evidence="15">Belongs to the peptidase S8 family.</text>
</comment>
<proteinExistence type="inferred from homology"/>
<keyword evidence="6" id="KW-0147">Chitin-binding</keyword>
<comment type="catalytic activity">
    <reaction evidence="1">
        <text>Random endo-hydrolysis of N-acetyl-beta-D-glucosaminide (1-&gt;4)-beta-linkages in chitin and chitodextrins.</text>
        <dbReference type="EC" id="3.2.1.14"/>
    </reaction>
</comment>
<gene>
    <name evidence="21" type="ORF">DL546_003822</name>
</gene>
<feature type="active site" description="Charge relay system" evidence="15">
    <location>
        <position position="1429"/>
    </location>
</feature>
<dbReference type="EMBL" id="QVQW01000022">
    <property type="protein sequence ID" value="RKU45254.1"/>
    <property type="molecule type" value="Genomic_DNA"/>
</dbReference>
<keyword evidence="22" id="KW-1185">Reference proteome</keyword>
<keyword evidence="5" id="KW-0964">Secreted</keyword>
<dbReference type="InterPro" id="IPR029070">
    <property type="entry name" value="Chitinase_insertion_sf"/>
</dbReference>
<evidence type="ECO:0000256" key="4">
    <source>
        <dbReference type="ARBA" id="ARBA00012729"/>
    </source>
</evidence>
<evidence type="ECO:0000259" key="19">
    <source>
        <dbReference type="PROSITE" id="PS51782"/>
    </source>
</evidence>
<feature type="compositionally biased region" description="Low complexity" evidence="17">
    <location>
        <begin position="988"/>
        <end position="998"/>
    </location>
</feature>
<dbReference type="InterPro" id="IPR001223">
    <property type="entry name" value="Glyco_hydro18_cat"/>
</dbReference>
<keyword evidence="18" id="KW-0732">Signal</keyword>
<dbReference type="InterPro" id="IPR011583">
    <property type="entry name" value="Chitinase_II/V-like_cat"/>
</dbReference>
<feature type="compositionally biased region" description="Polar residues" evidence="17">
    <location>
        <begin position="1926"/>
        <end position="1935"/>
    </location>
</feature>
<dbReference type="GO" id="GO:0008843">
    <property type="term" value="F:endochitinase activity"/>
    <property type="evidence" value="ECO:0007669"/>
    <property type="project" value="UniProtKB-EC"/>
</dbReference>
<keyword evidence="13 16" id="KW-0326">Glycosidase</keyword>
<keyword evidence="11" id="KW-0843">Virulence</keyword>
<name>A0A420YBL4_9PEZI</name>
<comment type="caution">
    <text evidence="21">The sequence shown here is derived from an EMBL/GenBank/DDBJ whole genome shotgun (WGS) entry which is preliminary data.</text>
</comment>
<dbReference type="Gene3D" id="3.10.50.10">
    <property type="match status" value="1"/>
</dbReference>
<dbReference type="InterPro" id="IPR036852">
    <property type="entry name" value="Peptidase_S8/S53_dom_sf"/>
</dbReference>
<feature type="region of interest" description="Disordered" evidence="17">
    <location>
        <begin position="1687"/>
        <end position="1706"/>
    </location>
</feature>
<evidence type="ECO:0000256" key="17">
    <source>
        <dbReference type="SAM" id="MobiDB-lite"/>
    </source>
</evidence>
<dbReference type="InterPro" id="IPR023828">
    <property type="entry name" value="Peptidase_S8_Ser-AS"/>
</dbReference>
<dbReference type="PANTHER" id="PTHR47700:SF2">
    <property type="entry name" value="CHITINASE"/>
    <property type="match status" value="1"/>
</dbReference>
<evidence type="ECO:0000256" key="5">
    <source>
        <dbReference type="ARBA" id="ARBA00022525"/>
    </source>
</evidence>
<dbReference type="PROSITE" id="PS00138">
    <property type="entry name" value="SUBTILASE_SER"/>
    <property type="match status" value="1"/>
</dbReference>
<dbReference type="PROSITE" id="PS51910">
    <property type="entry name" value="GH18_2"/>
    <property type="match status" value="1"/>
</dbReference>
<dbReference type="SUPFAM" id="SSF57016">
    <property type="entry name" value="Plant lectins/antimicrobial peptides"/>
    <property type="match status" value="1"/>
</dbReference>
<dbReference type="PROSITE" id="PS51892">
    <property type="entry name" value="SUBTILASE"/>
    <property type="match status" value="1"/>
</dbReference>
<dbReference type="GO" id="GO:0005576">
    <property type="term" value="C:extracellular region"/>
    <property type="evidence" value="ECO:0007669"/>
    <property type="project" value="UniProtKB-SubCell"/>
</dbReference>
<feature type="region of interest" description="Disordered" evidence="17">
    <location>
        <begin position="972"/>
        <end position="1007"/>
    </location>
</feature>
<evidence type="ECO:0000256" key="10">
    <source>
        <dbReference type="ARBA" id="ARBA00023024"/>
    </source>
</evidence>
<evidence type="ECO:0000256" key="3">
    <source>
        <dbReference type="ARBA" id="ARBA00008682"/>
    </source>
</evidence>
<feature type="region of interest" description="Disordered" evidence="17">
    <location>
        <begin position="1844"/>
        <end position="1880"/>
    </location>
</feature>
<evidence type="ECO:0000259" key="20">
    <source>
        <dbReference type="PROSITE" id="PS51910"/>
    </source>
</evidence>
<dbReference type="GO" id="GO:0006508">
    <property type="term" value="P:proteolysis"/>
    <property type="evidence" value="ECO:0007669"/>
    <property type="project" value="UniProtKB-KW"/>
</dbReference>
<dbReference type="Pfam" id="PF00082">
    <property type="entry name" value="Peptidase_S8"/>
    <property type="match status" value="1"/>
</dbReference>
<keyword evidence="14" id="KW-0624">Polysaccharide degradation</keyword>